<sequence length="29" mass="3348">MCVLMIGLPLSKSLNLMYHWLTLGIWSQV</sequence>
<dbReference type="EMBL" id="PP554576">
    <property type="protein sequence ID" value="XCD29332.1"/>
    <property type="molecule type" value="Genomic_DNA"/>
</dbReference>
<proteinExistence type="predicted"/>
<protein>
    <recommendedName>
        <fullName evidence="2">Phage protein</fullName>
    </recommendedName>
</protein>
<name>A0AAU8BU15_9VIRU</name>
<accession>A0AAU8BU15</accession>
<organism evidence="1">
    <name type="scientific">Klebsiella phage PMBT12</name>
    <dbReference type="NCBI Taxonomy" id="3137283"/>
    <lineage>
        <taxon>Viruses</taxon>
    </lineage>
</organism>
<evidence type="ECO:0000313" key="1">
    <source>
        <dbReference type="EMBL" id="XCD29332.1"/>
    </source>
</evidence>
<evidence type="ECO:0008006" key="2">
    <source>
        <dbReference type="Google" id="ProtNLM"/>
    </source>
</evidence>
<reference evidence="1" key="1">
    <citation type="submission" date="2024-03" db="EMBL/GenBank/DDBJ databases">
        <title>This phage originates from the Bacteriophage catalogue of the Bacteriophage Competence Centre, Department of Microbiology und Biotechnology, Max Rubner-Institut, Kiel, Germany.</title>
        <authorList>
            <person name="Sprotte S."/>
            <person name="Brinks E."/>
        </authorList>
    </citation>
    <scope>NUCLEOTIDE SEQUENCE</scope>
</reference>